<dbReference type="AlphaFoldDB" id="A0A7D6ZEG8"/>
<dbReference type="KEGG" id="nhu:H0264_23080"/>
<evidence type="ECO:0000256" key="1">
    <source>
        <dbReference type="SAM" id="MobiDB-lite"/>
    </source>
</evidence>
<dbReference type="Proteomes" id="UP000515512">
    <property type="component" value="Chromosome"/>
</dbReference>
<dbReference type="RefSeq" id="WP_181579475.1">
    <property type="nucleotide sequence ID" value="NZ_CP059399.1"/>
</dbReference>
<keyword evidence="2" id="KW-0472">Membrane</keyword>
<feature type="transmembrane region" description="Helical" evidence="2">
    <location>
        <begin position="45"/>
        <end position="66"/>
    </location>
</feature>
<reference evidence="3 4" key="1">
    <citation type="submission" date="2020-07" db="EMBL/GenBank/DDBJ databases">
        <authorList>
            <person name="Zhuang K."/>
            <person name="Ran Y."/>
        </authorList>
    </citation>
    <scope>NUCLEOTIDE SEQUENCE [LARGE SCALE GENOMIC DNA]</scope>
    <source>
        <strain evidence="3 4">WCH-YHL-001</strain>
    </source>
</reference>
<evidence type="ECO:0000313" key="3">
    <source>
        <dbReference type="EMBL" id="QLY28267.1"/>
    </source>
</evidence>
<evidence type="ECO:0000313" key="4">
    <source>
        <dbReference type="Proteomes" id="UP000515512"/>
    </source>
</evidence>
<organism evidence="3 4">
    <name type="scientific">Nocardia huaxiensis</name>
    <dbReference type="NCBI Taxonomy" id="2755382"/>
    <lineage>
        <taxon>Bacteria</taxon>
        <taxon>Bacillati</taxon>
        <taxon>Actinomycetota</taxon>
        <taxon>Actinomycetes</taxon>
        <taxon>Mycobacteriales</taxon>
        <taxon>Nocardiaceae</taxon>
        <taxon>Nocardia</taxon>
    </lineage>
</organism>
<feature type="region of interest" description="Disordered" evidence="1">
    <location>
        <begin position="80"/>
        <end position="103"/>
    </location>
</feature>
<keyword evidence="2" id="KW-1133">Transmembrane helix</keyword>
<proteinExistence type="predicted"/>
<dbReference type="EMBL" id="CP059399">
    <property type="protein sequence ID" value="QLY28267.1"/>
    <property type="molecule type" value="Genomic_DNA"/>
</dbReference>
<gene>
    <name evidence="3" type="ORF">H0264_23080</name>
</gene>
<evidence type="ECO:0000256" key="2">
    <source>
        <dbReference type="SAM" id="Phobius"/>
    </source>
</evidence>
<keyword evidence="4" id="KW-1185">Reference proteome</keyword>
<keyword evidence="2" id="KW-0812">Transmembrane</keyword>
<name>A0A7D6ZEG8_9NOCA</name>
<accession>A0A7D6ZEG8</accession>
<protein>
    <submittedName>
        <fullName evidence="3">Uncharacterized protein</fullName>
    </submittedName>
</protein>
<sequence>MSPGNGRPEDLWSQVTDVFEPIADDYEPPRAGRAPARGRSQGQRYALIGLVVAVVLALGVGAFLTARHFIGPVDPETTARQTVTETTTPAAVTTTPSGPTTPPAAGAALSSVLAWIKAGTPVDAANFHTATSGNTVNDLGSAVAFTSPSGKIRCMTPTAGTSVRQGLTCMADLDNPPSRPANARGNWVPGWIDFPGATLGVGHVQGDPGPFLLGDGPTLNYGSRLTFDNYDCRMDKAGLFCLNQSESSAMQLSSAGPTPFGCLSEYTSTEYGLWYSCNTPVPTTTTKSTRSEQPTTTAVAAVVGQPCTKEGQRGRAANGTALICEAAGGSGLRWFVE</sequence>